<gene>
    <name evidence="2" type="ORF">FOF52_02000</name>
</gene>
<protein>
    <submittedName>
        <fullName evidence="2">GNAT family N-acetyltransferase</fullName>
    </submittedName>
</protein>
<dbReference type="InterPro" id="IPR000182">
    <property type="entry name" value="GNAT_dom"/>
</dbReference>
<evidence type="ECO:0000313" key="3">
    <source>
        <dbReference type="Proteomes" id="UP000832041"/>
    </source>
</evidence>
<dbReference type="Proteomes" id="UP000832041">
    <property type="component" value="Chromosome"/>
</dbReference>
<dbReference type="Pfam" id="PF13508">
    <property type="entry name" value="Acetyltransf_7"/>
    <property type="match status" value="1"/>
</dbReference>
<dbReference type="Gene3D" id="3.40.630.30">
    <property type="match status" value="1"/>
</dbReference>
<proteinExistence type="predicted"/>
<organism evidence="2 3">
    <name type="scientific">Thermobifida alba</name>
    <name type="common">Thermomonospora alba</name>
    <dbReference type="NCBI Taxonomy" id="53522"/>
    <lineage>
        <taxon>Bacteria</taxon>
        <taxon>Bacillati</taxon>
        <taxon>Actinomycetota</taxon>
        <taxon>Actinomycetes</taxon>
        <taxon>Streptosporangiales</taxon>
        <taxon>Nocardiopsidaceae</taxon>
        <taxon>Thermobifida</taxon>
    </lineage>
</organism>
<dbReference type="RefSeq" id="WP_248592121.1">
    <property type="nucleotide sequence ID" value="NZ_BAABEB010000010.1"/>
</dbReference>
<dbReference type="PROSITE" id="PS51186">
    <property type="entry name" value="GNAT"/>
    <property type="match status" value="1"/>
</dbReference>
<evidence type="ECO:0000259" key="1">
    <source>
        <dbReference type="PROSITE" id="PS51186"/>
    </source>
</evidence>
<name>A0ABY4KWT0_THEAE</name>
<evidence type="ECO:0000313" key="2">
    <source>
        <dbReference type="EMBL" id="UPT19887.1"/>
    </source>
</evidence>
<dbReference type="EMBL" id="CP051627">
    <property type="protein sequence ID" value="UPT19887.1"/>
    <property type="molecule type" value="Genomic_DNA"/>
</dbReference>
<dbReference type="InterPro" id="IPR016181">
    <property type="entry name" value="Acyl_CoA_acyltransferase"/>
</dbReference>
<sequence length="204" mass="22154">MGTEIELWELAAPAFVGALPALIEIYSAAMSPPPEQLPGRQAIMRQHAGHPRFHSVVAVTGEGDGVAFGYGFHGRPGQWWHDVVTAELARTDPAGVRRWFADSFEVAELHVLPEWQGNGIGRAVLHRLVQARRERTAVLSTHTGPTPARGLYLSSGFVDLITGFRFPGTPDREFTIMAAPLPLRLPAGRSPRAAGRPRGWPSTG</sequence>
<dbReference type="CDD" id="cd04301">
    <property type="entry name" value="NAT_SF"/>
    <property type="match status" value="1"/>
</dbReference>
<keyword evidence="3" id="KW-1185">Reference proteome</keyword>
<reference evidence="2 3" key="1">
    <citation type="submission" date="2020-04" db="EMBL/GenBank/DDBJ databases">
        <title>Thermobifida alba genome sequencing and assembly.</title>
        <authorList>
            <person name="Luzics S."/>
            <person name="Horvath B."/>
            <person name="Nagy I."/>
            <person name="Toth A."/>
            <person name="Nagy I."/>
            <person name="Kukolya J."/>
        </authorList>
    </citation>
    <scope>NUCLEOTIDE SEQUENCE [LARGE SCALE GENOMIC DNA]</scope>
    <source>
        <strain evidence="2 3">DSM 43795</strain>
    </source>
</reference>
<feature type="domain" description="N-acetyltransferase" evidence="1">
    <location>
        <begin position="5"/>
        <end position="186"/>
    </location>
</feature>
<dbReference type="SUPFAM" id="SSF55729">
    <property type="entry name" value="Acyl-CoA N-acyltransferases (Nat)"/>
    <property type="match status" value="1"/>
</dbReference>
<accession>A0ABY4KWT0</accession>